<evidence type="ECO:0000256" key="9">
    <source>
        <dbReference type="ARBA" id="ARBA00022807"/>
    </source>
</evidence>
<dbReference type="FunCoup" id="A0A074YD30">
    <property type="interactions" value="700"/>
</dbReference>
<organism evidence="14 15">
    <name type="scientific">Aureobasidium subglaciale (strain EXF-2481)</name>
    <name type="common">Aureobasidium pullulans var. subglaciale</name>
    <dbReference type="NCBI Taxonomy" id="1043005"/>
    <lineage>
        <taxon>Eukaryota</taxon>
        <taxon>Fungi</taxon>
        <taxon>Dikarya</taxon>
        <taxon>Ascomycota</taxon>
        <taxon>Pezizomycotina</taxon>
        <taxon>Dothideomycetes</taxon>
        <taxon>Dothideomycetidae</taxon>
        <taxon>Dothideales</taxon>
        <taxon>Saccotheciaceae</taxon>
        <taxon>Aureobasidium</taxon>
    </lineage>
</organism>
<dbReference type="STRING" id="1043005.A0A074YD30"/>
<dbReference type="GeneID" id="25371566"/>
<evidence type="ECO:0000313" key="14">
    <source>
        <dbReference type="EMBL" id="KEQ92037.1"/>
    </source>
</evidence>
<dbReference type="GO" id="GO:0005634">
    <property type="term" value="C:nucleus"/>
    <property type="evidence" value="ECO:0007669"/>
    <property type="project" value="TreeGrafter"/>
</dbReference>
<dbReference type="FunFam" id="3.90.70.80:FF:000016">
    <property type="entry name" value="Putative ubiquitin thioesterase otu1"/>
    <property type="match status" value="1"/>
</dbReference>
<dbReference type="OrthoDB" id="65596at2759"/>
<dbReference type="EMBL" id="KL584773">
    <property type="protein sequence ID" value="KEQ92037.1"/>
    <property type="molecule type" value="Genomic_DNA"/>
</dbReference>
<dbReference type="PROSITE" id="PS50802">
    <property type="entry name" value="OTU"/>
    <property type="match status" value="1"/>
</dbReference>
<protein>
    <recommendedName>
        <fullName evidence="11">Ubiquitin thioesterase OTU</fullName>
        <ecNumber evidence="11">3.4.19.12</ecNumber>
    </recommendedName>
</protein>
<dbReference type="GO" id="GO:0036503">
    <property type="term" value="P:ERAD pathway"/>
    <property type="evidence" value="ECO:0007669"/>
    <property type="project" value="TreeGrafter"/>
</dbReference>
<keyword evidence="7 11" id="KW-0833">Ubl conjugation pathway</keyword>
<dbReference type="InParanoid" id="A0A074YD30"/>
<dbReference type="GO" id="GO:0005829">
    <property type="term" value="C:cytosol"/>
    <property type="evidence" value="ECO:0007669"/>
    <property type="project" value="TreeGrafter"/>
</dbReference>
<sequence>MRVRIRGPSGMSQVNMPDTATWGELKHEISAKTSVGDFDVKYGYPPQNLDTTSIDNETKLLDIGIKLDGEQLIIMPRDVQQSLHNPMSGHADPQNHGTLPPLQDIRPPQHKPGDFPSGQTRREQAAPLSLQRKPNDVESDPPEVPVPGLEGVLVLRVMPDDNSCMFRALGSAVLGDALDAMNELRSMVAQTIQANPDLYTAGMLEKAPDDYCRWIQRDDSWGGGIELAILSQHFDIEICSINVQDLRIDRFNEGKSRRCILIYSGIHYDVVAVSPGHGTSPEFDRKVFEVAQIEGMEGEDGGALQAARELCQTLQQRHYFTDTHGFTIKCNICGWTGKGEQGATEHAKQTGHMNFGEA</sequence>
<keyword evidence="9 11" id="KW-0788">Thiol protease</keyword>
<keyword evidence="5" id="KW-0479">Metal-binding</keyword>
<keyword evidence="4" id="KW-0645">Protease</keyword>
<evidence type="ECO:0000256" key="10">
    <source>
        <dbReference type="ARBA" id="ARBA00022833"/>
    </source>
</evidence>
<dbReference type="SUPFAM" id="SSF54001">
    <property type="entry name" value="Cysteine proteinases"/>
    <property type="match status" value="1"/>
</dbReference>
<dbReference type="Proteomes" id="UP000030641">
    <property type="component" value="Unassembled WGS sequence"/>
</dbReference>
<feature type="domain" description="OTU" evidence="13">
    <location>
        <begin position="153"/>
        <end position="274"/>
    </location>
</feature>
<dbReference type="InterPro" id="IPR003323">
    <property type="entry name" value="OTU_dom"/>
</dbReference>
<dbReference type="GO" id="GO:0004843">
    <property type="term" value="F:cysteine-type deubiquitinase activity"/>
    <property type="evidence" value="ECO:0007669"/>
    <property type="project" value="UniProtKB-UniRule"/>
</dbReference>
<evidence type="ECO:0000256" key="12">
    <source>
        <dbReference type="SAM" id="MobiDB-lite"/>
    </source>
</evidence>
<proteinExistence type="predicted"/>
<dbReference type="GO" id="GO:0016579">
    <property type="term" value="P:protein deubiquitination"/>
    <property type="evidence" value="ECO:0007669"/>
    <property type="project" value="TreeGrafter"/>
</dbReference>
<name>A0A074YD30_AURSE</name>
<evidence type="ECO:0000256" key="4">
    <source>
        <dbReference type="ARBA" id="ARBA00022670"/>
    </source>
</evidence>
<feature type="region of interest" description="Disordered" evidence="12">
    <location>
        <begin position="82"/>
        <end position="145"/>
    </location>
</feature>
<evidence type="ECO:0000256" key="5">
    <source>
        <dbReference type="ARBA" id="ARBA00022723"/>
    </source>
</evidence>
<dbReference type="InterPro" id="IPR038765">
    <property type="entry name" value="Papain-like_cys_pep_sf"/>
</dbReference>
<dbReference type="InterPro" id="IPR057766">
    <property type="entry name" value="Znf-C2H2_OTU1-like_C"/>
</dbReference>
<dbReference type="EC" id="3.4.19.12" evidence="11"/>
<dbReference type="Pfam" id="PF21403">
    <property type="entry name" value="OTU1_UBXL"/>
    <property type="match status" value="1"/>
</dbReference>
<evidence type="ECO:0000313" key="15">
    <source>
        <dbReference type="Proteomes" id="UP000030641"/>
    </source>
</evidence>
<dbReference type="Gene3D" id="3.10.20.90">
    <property type="entry name" value="Phosphatidylinositol 3-kinase Catalytic Subunit, Chain A, domain 1"/>
    <property type="match status" value="1"/>
</dbReference>
<dbReference type="OMA" id="TRCILVY"/>
<evidence type="ECO:0000256" key="11">
    <source>
        <dbReference type="RuleBase" id="RU367104"/>
    </source>
</evidence>
<gene>
    <name evidence="14" type="ORF">AUEXF2481DRAFT_8009</name>
</gene>
<dbReference type="AlphaFoldDB" id="A0A074YD30"/>
<comment type="subcellular location">
    <subcellularLocation>
        <location evidence="2 11">Cytoplasm</location>
    </subcellularLocation>
</comment>
<keyword evidence="8 11" id="KW-0378">Hydrolase</keyword>
<comment type="function">
    <text evidence="11">Hydrolase that can remove conjugated ubiquitin from proteins and may therefore play an important regulatory role at the level of protein turnover by preventing degradation.</text>
</comment>
<dbReference type="Pfam" id="PF02338">
    <property type="entry name" value="OTU"/>
    <property type="match status" value="1"/>
</dbReference>
<dbReference type="PANTHER" id="PTHR13312">
    <property type="entry name" value="HIV-INDUCED PROTEIN-7-LIKE PROTEASE"/>
    <property type="match status" value="1"/>
</dbReference>
<keyword evidence="15" id="KW-1185">Reference proteome</keyword>
<reference evidence="14 15" key="1">
    <citation type="journal article" date="2014" name="BMC Genomics">
        <title>Genome sequencing of four Aureobasidium pullulans varieties: biotechnological potential, stress tolerance, and description of new species.</title>
        <authorList>
            <person name="Gostin Ar C."/>
            <person name="Ohm R.A."/>
            <person name="Kogej T."/>
            <person name="Sonjak S."/>
            <person name="Turk M."/>
            <person name="Zajc J."/>
            <person name="Zalar P."/>
            <person name="Grube M."/>
            <person name="Sun H."/>
            <person name="Han J."/>
            <person name="Sharma A."/>
            <person name="Chiniquy J."/>
            <person name="Ngan C.Y."/>
            <person name="Lipzen A."/>
            <person name="Barry K."/>
            <person name="Grigoriev I.V."/>
            <person name="Gunde-Cimerman N."/>
        </authorList>
    </citation>
    <scope>NUCLEOTIDE SEQUENCE [LARGE SCALE GENOMIC DNA]</scope>
    <source>
        <strain evidence="14 15">EXF-2481</strain>
    </source>
</reference>
<evidence type="ECO:0000256" key="8">
    <source>
        <dbReference type="ARBA" id="ARBA00022801"/>
    </source>
</evidence>
<dbReference type="PANTHER" id="PTHR13312:SF0">
    <property type="entry name" value="UBIQUITIN THIOESTERASE OTU1"/>
    <property type="match status" value="1"/>
</dbReference>
<evidence type="ECO:0000256" key="1">
    <source>
        <dbReference type="ARBA" id="ARBA00000707"/>
    </source>
</evidence>
<evidence type="ECO:0000256" key="2">
    <source>
        <dbReference type="ARBA" id="ARBA00004496"/>
    </source>
</evidence>
<comment type="catalytic activity">
    <reaction evidence="1 11">
        <text>Thiol-dependent hydrolysis of ester, thioester, amide, peptide and isopeptide bonds formed by the C-terminal Gly of ubiquitin (a 76-residue protein attached to proteins as an intracellular targeting signal).</text>
        <dbReference type="EC" id="3.4.19.12"/>
    </reaction>
</comment>
<keyword evidence="6" id="KW-0863">Zinc-finger</keyword>
<dbReference type="Gene3D" id="3.90.70.80">
    <property type="match status" value="1"/>
</dbReference>
<accession>A0A074YD30</accession>
<keyword evidence="3 11" id="KW-0963">Cytoplasm</keyword>
<keyword evidence="10" id="KW-0862">Zinc</keyword>
<evidence type="ECO:0000256" key="7">
    <source>
        <dbReference type="ARBA" id="ARBA00022786"/>
    </source>
</evidence>
<dbReference type="CDD" id="cd22745">
    <property type="entry name" value="OTU_OTU1"/>
    <property type="match status" value="1"/>
</dbReference>
<evidence type="ECO:0000259" key="13">
    <source>
        <dbReference type="PROSITE" id="PS50802"/>
    </source>
</evidence>
<dbReference type="InterPro" id="IPR048857">
    <property type="entry name" value="OTU1_Ubl"/>
</dbReference>
<evidence type="ECO:0000256" key="6">
    <source>
        <dbReference type="ARBA" id="ARBA00022771"/>
    </source>
</evidence>
<evidence type="ECO:0000256" key="3">
    <source>
        <dbReference type="ARBA" id="ARBA00022490"/>
    </source>
</evidence>
<dbReference type="RefSeq" id="XP_013340471.1">
    <property type="nucleotide sequence ID" value="XM_013485017.1"/>
</dbReference>
<dbReference type="GO" id="GO:0030968">
    <property type="term" value="P:endoplasmic reticulum unfolded protein response"/>
    <property type="evidence" value="ECO:0007669"/>
    <property type="project" value="TreeGrafter"/>
</dbReference>
<dbReference type="Pfam" id="PF24560">
    <property type="entry name" value="zf-C2H2_OTU1_C"/>
    <property type="match status" value="1"/>
</dbReference>
<dbReference type="HOGENOM" id="CLU_049327_0_0_1"/>
<dbReference type="GO" id="GO:0008270">
    <property type="term" value="F:zinc ion binding"/>
    <property type="evidence" value="ECO:0007669"/>
    <property type="project" value="UniProtKB-KW"/>
</dbReference>